<evidence type="ECO:0000313" key="3">
    <source>
        <dbReference type="RefSeq" id="XP_004491372.1"/>
    </source>
</evidence>
<evidence type="ECO:0000256" key="1">
    <source>
        <dbReference type="SAM" id="MobiDB-lite"/>
    </source>
</evidence>
<name>A0A1S2XM12_CICAR</name>
<protein>
    <submittedName>
        <fullName evidence="3">Pollen-specific leucine-rich repeat extensin-like protein 1</fullName>
    </submittedName>
</protein>
<reference evidence="3" key="2">
    <citation type="submission" date="2025-08" db="UniProtKB">
        <authorList>
            <consortium name="RefSeq"/>
        </authorList>
    </citation>
    <scope>IDENTIFICATION</scope>
    <source>
        <tissue evidence="3">Etiolated seedlings</tissue>
    </source>
</reference>
<reference evidence="2" key="1">
    <citation type="journal article" date="2013" name="Nat. Biotechnol.">
        <title>Draft genome sequence of chickpea (Cicer arietinum) provides a resource for trait improvement.</title>
        <authorList>
            <person name="Varshney R.K."/>
            <person name="Song C."/>
            <person name="Saxena R.K."/>
            <person name="Azam S."/>
            <person name="Yu S."/>
            <person name="Sharpe A.G."/>
            <person name="Cannon S."/>
            <person name="Baek J."/>
            <person name="Rosen B.D."/>
            <person name="Tar'an B."/>
            <person name="Millan T."/>
            <person name="Zhang X."/>
            <person name="Ramsay L.D."/>
            <person name="Iwata A."/>
            <person name="Wang Y."/>
            <person name="Nelson W."/>
            <person name="Farmer A.D."/>
            <person name="Gaur P.M."/>
            <person name="Soderlund C."/>
            <person name="Penmetsa R.V."/>
            <person name="Xu C."/>
            <person name="Bharti A.K."/>
            <person name="He W."/>
            <person name="Winter P."/>
            <person name="Zhao S."/>
            <person name="Hane J.K."/>
            <person name="Carrasquilla-Garcia N."/>
            <person name="Condie J.A."/>
            <person name="Upadhyaya H.D."/>
            <person name="Luo M.C."/>
            <person name="Thudi M."/>
            <person name="Gowda C.L."/>
            <person name="Singh N.P."/>
            <person name="Lichtenzveig J."/>
            <person name="Gali K.K."/>
            <person name="Rubio J."/>
            <person name="Nadarajan N."/>
            <person name="Dolezel J."/>
            <person name="Bansal K.C."/>
            <person name="Xu X."/>
            <person name="Edwards D."/>
            <person name="Zhang G."/>
            <person name="Kahl G."/>
            <person name="Gil J."/>
            <person name="Singh K.B."/>
            <person name="Datta S.K."/>
            <person name="Jackson S.A."/>
            <person name="Wang J."/>
            <person name="Cook D.R."/>
        </authorList>
    </citation>
    <scope>NUCLEOTIDE SEQUENCE [LARGE SCALE GENOMIC DNA]</scope>
    <source>
        <strain evidence="2">cv. CDC Frontier</strain>
    </source>
</reference>
<keyword evidence="2" id="KW-1185">Reference proteome</keyword>
<dbReference type="Proteomes" id="UP000087171">
    <property type="component" value="Chromosome Ca2"/>
</dbReference>
<sequence>MAGNVLQARRARSRRTSSARRKTLAPKQNLKNCQKPTSPEQSPQCSPPRERSPAHIVLPPESSPHPQPSPQTHTKRSPSPQSSSTSTSSASEPSPPSKKPKQTTPSLISPDKSNLFNEKWAQSPVGIGRVFVFDNLVVDGNVVQHRTDALGWTSFLQISESYYPDIVRAFYCNAKTFADKSLIIFTIKGVEIKLTPDILASILQLPT</sequence>
<dbReference type="PaxDb" id="3827-XP_004491372.1"/>
<dbReference type="OrthoDB" id="848707at2759"/>
<gene>
    <name evidence="3" type="primary">LOC101493800</name>
</gene>
<feature type="compositionally biased region" description="Basic residues" evidence="1">
    <location>
        <begin position="9"/>
        <end position="24"/>
    </location>
</feature>
<feature type="region of interest" description="Disordered" evidence="1">
    <location>
        <begin position="1"/>
        <end position="112"/>
    </location>
</feature>
<organism evidence="2 3">
    <name type="scientific">Cicer arietinum</name>
    <name type="common">Chickpea</name>
    <name type="synonym">Garbanzo</name>
    <dbReference type="NCBI Taxonomy" id="3827"/>
    <lineage>
        <taxon>Eukaryota</taxon>
        <taxon>Viridiplantae</taxon>
        <taxon>Streptophyta</taxon>
        <taxon>Embryophyta</taxon>
        <taxon>Tracheophyta</taxon>
        <taxon>Spermatophyta</taxon>
        <taxon>Magnoliopsida</taxon>
        <taxon>eudicotyledons</taxon>
        <taxon>Gunneridae</taxon>
        <taxon>Pentapetalae</taxon>
        <taxon>rosids</taxon>
        <taxon>fabids</taxon>
        <taxon>Fabales</taxon>
        <taxon>Fabaceae</taxon>
        <taxon>Papilionoideae</taxon>
        <taxon>50 kb inversion clade</taxon>
        <taxon>NPAAA clade</taxon>
        <taxon>Hologalegina</taxon>
        <taxon>IRL clade</taxon>
        <taxon>Cicereae</taxon>
        <taxon>Cicer</taxon>
    </lineage>
</organism>
<evidence type="ECO:0000313" key="2">
    <source>
        <dbReference type="Proteomes" id="UP000087171"/>
    </source>
</evidence>
<feature type="compositionally biased region" description="Polar residues" evidence="1">
    <location>
        <begin position="29"/>
        <end position="44"/>
    </location>
</feature>
<proteinExistence type="predicted"/>
<accession>A0A1S2XM12</accession>
<dbReference type="RefSeq" id="XP_004491372.1">
    <property type="nucleotide sequence ID" value="XM_004491315.1"/>
</dbReference>
<feature type="compositionally biased region" description="Low complexity" evidence="1">
    <location>
        <begin position="77"/>
        <end position="92"/>
    </location>
</feature>
<dbReference type="AlphaFoldDB" id="A0A1S2XM12"/>